<name>A0A915HDZ8_ROMCU</name>
<organism evidence="1 2">
    <name type="scientific">Romanomermis culicivorax</name>
    <name type="common">Nematode worm</name>
    <dbReference type="NCBI Taxonomy" id="13658"/>
    <lineage>
        <taxon>Eukaryota</taxon>
        <taxon>Metazoa</taxon>
        <taxon>Ecdysozoa</taxon>
        <taxon>Nematoda</taxon>
        <taxon>Enoplea</taxon>
        <taxon>Dorylaimia</taxon>
        <taxon>Mermithida</taxon>
        <taxon>Mermithoidea</taxon>
        <taxon>Mermithidae</taxon>
        <taxon>Romanomermis</taxon>
    </lineage>
</organism>
<protein>
    <submittedName>
        <fullName evidence="2">Olfactomedin-like domain-containing protein</fullName>
    </submittedName>
</protein>
<sequence>MELTMDSASVHNFPHSQTAIRGINYDSSTNKLYWFYKNGIYYANFYNLTENRLLAMISDVKSINVIPHEPIIIVCTGSQIFSIWKTGGYYRQ</sequence>
<dbReference type="AlphaFoldDB" id="A0A915HDZ8"/>
<dbReference type="Proteomes" id="UP000887565">
    <property type="component" value="Unplaced"/>
</dbReference>
<accession>A0A915HDZ8</accession>
<evidence type="ECO:0000313" key="1">
    <source>
        <dbReference type="Proteomes" id="UP000887565"/>
    </source>
</evidence>
<proteinExistence type="predicted"/>
<dbReference type="WBParaSite" id="nRc.2.0.1.t00281-RA">
    <property type="protein sequence ID" value="nRc.2.0.1.t00281-RA"/>
    <property type="gene ID" value="nRc.2.0.1.g00281"/>
</dbReference>
<reference evidence="2" key="1">
    <citation type="submission" date="2022-11" db="UniProtKB">
        <authorList>
            <consortium name="WormBaseParasite"/>
        </authorList>
    </citation>
    <scope>IDENTIFICATION</scope>
</reference>
<evidence type="ECO:0000313" key="2">
    <source>
        <dbReference type="WBParaSite" id="nRc.2.0.1.t00281-RA"/>
    </source>
</evidence>
<keyword evidence="1" id="KW-1185">Reference proteome</keyword>